<evidence type="ECO:0000313" key="1">
    <source>
        <dbReference type="EMBL" id="CAI9572890.1"/>
    </source>
</evidence>
<gene>
    <name evidence="1" type="ORF">SPARVUS_LOCUS7520901</name>
</gene>
<keyword evidence="2" id="KW-1185">Reference proteome</keyword>
<proteinExistence type="predicted"/>
<comment type="caution">
    <text evidence="1">The sequence shown here is derived from an EMBL/GenBank/DDBJ whole genome shotgun (WGS) entry which is preliminary data.</text>
</comment>
<dbReference type="Proteomes" id="UP001162483">
    <property type="component" value="Unassembled WGS sequence"/>
</dbReference>
<protein>
    <submittedName>
        <fullName evidence="1">Uncharacterized protein</fullName>
    </submittedName>
</protein>
<sequence length="57" mass="6234">MIRTSYRGGHSGHRIAVLRDPRQRAQAGCGEAVYRRPPNPALPPSGCLYTMAGREVV</sequence>
<feature type="non-terminal residue" evidence="1">
    <location>
        <position position="57"/>
    </location>
</feature>
<organism evidence="1 2">
    <name type="scientific">Staurois parvus</name>
    <dbReference type="NCBI Taxonomy" id="386267"/>
    <lineage>
        <taxon>Eukaryota</taxon>
        <taxon>Metazoa</taxon>
        <taxon>Chordata</taxon>
        <taxon>Craniata</taxon>
        <taxon>Vertebrata</taxon>
        <taxon>Euteleostomi</taxon>
        <taxon>Amphibia</taxon>
        <taxon>Batrachia</taxon>
        <taxon>Anura</taxon>
        <taxon>Neobatrachia</taxon>
        <taxon>Ranoidea</taxon>
        <taxon>Ranidae</taxon>
        <taxon>Staurois</taxon>
    </lineage>
</organism>
<reference evidence="1" key="1">
    <citation type="submission" date="2023-05" db="EMBL/GenBank/DDBJ databases">
        <authorList>
            <person name="Stuckert A."/>
        </authorList>
    </citation>
    <scope>NUCLEOTIDE SEQUENCE</scope>
</reference>
<dbReference type="EMBL" id="CATNWA010014525">
    <property type="protein sequence ID" value="CAI9572890.1"/>
    <property type="molecule type" value="Genomic_DNA"/>
</dbReference>
<name>A0ABN9DJT3_9NEOB</name>
<accession>A0ABN9DJT3</accession>
<evidence type="ECO:0000313" key="2">
    <source>
        <dbReference type="Proteomes" id="UP001162483"/>
    </source>
</evidence>